<keyword evidence="2 11" id="KW-0378">Hydrolase</keyword>
<dbReference type="Pfam" id="PF07717">
    <property type="entry name" value="OB_NTP_bind"/>
    <property type="match status" value="1"/>
</dbReference>
<feature type="compositionally biased region" description="Acidic residues" evidence="6">
    <location>
        <begin position="274"/>
        <end position="286"/>
    </location>
</feature>
<proteinExistence type="predicted"/>
<feature type="region of interest" description="Disordered" evidence="6">
    <location>
        <begin position="273"/>
        <end position="299"/>
    </location>
</feature>
<evidence type="ECO:0000256" key="4">
    <source>
        <dbReference type="ARBA" id="ARBA00022840"/>
    </source>
</evidence>
<dbReference type="Gene3D" id="1.20.120.1080">
    <property type="match status" value="1"/>
</dbReference>
<dbReference type="Proteomes" id="UP001209083">
    <property type="component" value="Chromosome"/>
</dbReference>
<dbReference type="GO" id="GO:0003724">
    <property type="term" value="F:RNA helicase activity"/>
    <property type="evidence" value="ECO:0007669"/>
    <property type="project" value="UniProtKB-EC"/>
</dbReference>
<dbReference type="InterPro" id="IPR024590">
    <property type="entry name" value="HrpA_C"/>
</dbReference>
<gene>
    <name evidence="11" type="primary">hrpA</name>
    <name evidence="11" type="ORF">LWF01_11495</name>
</gene>
<dbReference type="SMART" id="SM00490">
    <property type="entry name" value="HELICc"/>
    <property type="match status" value="1"/>
</dbReference>
<dbReference type="InterPro" id="IPR003593">
    <property type="entry name" value="AAA+_ATPase"/>
</dbReference>
<dbReference type="GO" id="GO:0016787">
    <property type="term" value="F:hydrolase activity"/>
    <property type="evidence" value="ECO:0007669"/>
    <property type="project" value="UniProtKB-KW"/>
</dbReference>
<feature type="domain" description="Helicase-associated" evidence="10">
    <location>
        <begin position="502"/>
        <end position="596"/>
    </location>
</feature>
<name>A0ABY8QQP3_9MICO</name>
<dbReference type="InterPro" id="IPR027417">
    <property type="entry name" value="P-loop_NTPase"/>
</dbReference>
<keyword evidence="4" id="KW-0067">ATP-binding</keyword>
<dbReference type="InterPro" id="IPR007502">
    <property type="entry name" value="Helicase-assoc_dom"/>
</dbReference>
<dbReference type="InterPro" id="IPR014001">
    <property type="entry name" value="Helicase_ATP-bd"/>
</dbReference>
<dbReference type="Pfam" id="PF21010">
    <property type="entry name" value="HA2_C"/>
    <property type="match status" value="1"/>
</dbReference>
<dbReference type="InterPro" id="IPR011709">
    <property type="entry name" value="DEAD-box_helicase_OB_fold"/>
</dbReference>
<evidence type="ECO:0000259" key="7">
    <source>
        <dbReference type="SMART" id="SM00382"/>
    </source>
</evidence>
<dbReference type="RefSeq" id="WP_349637533.1">
    <property type="nucleotide sequence ID" value="NZ_CP090958.1"/>
</dbReference>
<keyword evidence="12" id="KW-1185">Reference proteome</keyword>
<dbReference type="InterPro" id="IPR011545">
    <property type="entry name" value="DEAD/DEAH_box_helicase_dom"/>
</dbReference>
<dbReference type="Gene3D" id="3.40.50.300">
    <property type="entry name" value="P-loop containing nucleotide triphosphate hydrolases"/>
    <property type="match status" value="2"/>
</dbReference>
<dbReference type="PANTHER" id="PTHR18934">
    <property type="entry name" value="ATP-DEPENDENT RNA HELICASE"/>
    <property type="match status" value="1"/>
</dbReference>
<dbReference type="Pfam" id="PF00270">
    <property type="entry name" value="DEAD"/>
    <property type="match status" value="1"/>
</dbReference>
<evidence type="ECO:0000259" key="8">
    <source>
        <dbReference type="SMART" id="SM00487"/>
    </source>
</evidence>
<feature type="domain" description="AAA+ ATPase" evidence="7">
    <location>
        <begin position="100"/>
        <end position="418"/>
    </location>
</feature>
<dbReference type="InterPro" id="IPR010222">
    <property type="entry name" value="RNA_helicase_HrpA"/>
</dbReference>
<dbReference type="EC" id="3.6.4.13" evidence="11"/>
<keyword evidence="5" id="KW-0175">Coiled coil</keyword>
<dbReference type="Pfam" id="PF11898">
    <property type="entry name" value="DUF3418"/>
    <property type="match status" value="1"/>
</dbReference>
<dbReference type="Pfam" id="PF00271">
    <property type="entry name" value="Helicase_C"/>
    <property type="match status" value="1"/>
</dbReference>
<dbReference type="PANTHER" id="PTHR18934:SF99">
    <property type="entry name" value="ATP-DEPENDENT RNA HELICASE DHX37-RELATED"/>
    <property type="match status" value="1"/>
</dbReference>
<dbReference type="SMART" id="SM00487">
    <property type="entry name" value="DEXDc"/>
    <property type="match status" value="1"/>
</dbReference>
<feature type="domain" description="Helicase C-terminal" evidence="9">
    <location>
        <begin position="335"/>
        <end position="438"/>
    </location>
</feature>
<evidence type="ECO:0000313" key="11">
    <source>
        <dbReference type="EMBL" id="WGW10750.1"/>
    </source>
</evidence>
<keyword evidence="1" id="KW-0547">Nucleotide-binding</keyword>
<evidence type="ECO:0000256" key="3">
    <source>
        <dbReference type="ARBA" id="ARBA00022806"/>
    </source>
</evidence>
<feature type="coiled-coil region" evidence="5">
    <location>
        <begin position="1280"/>
        <end position="1307"/>
    </location>
</feature>
<reference evidence="11 12" key="1">
    <citation type="submission" date="2023-05" db="EMBL/GenBank/DDBJ databases">
        <title>Lithophilousrod everest ZFBP1038 complete genpme.</title>
        <authorList>
            <person name="Tian M."/>
        </authorList>
    </citation>
    <scope>NUCLEOTIDE SEQUENCE [LARGE SCALE GENOMIC DNA]</scope>
    <source>
        <strain evidence="11 12">ZFBP1038</strain>
    </source>
</reference>
<evidence type="ECO:0000259" key="9">
    <source>
        <dbReference type="SMART" id="SM00490"/>
    </source>
</evidence>
<dbReference type="CDD" id="cd18791">
    <property type="entry name" value="SF2_C_RHA"/>
    <property type="match status" value="1"/>
</dbReference>
<evidence type="ECO:0000256" key="1">
    <source>
        <dbReference type="ARBA" id="ARBA00022741"/>
    </source>
</evidence>
<accession>A0ABY8QQP3</accession>
<dbReference type="InterPro" id="IPR001650">
    <property type="entry name" value="Helicase_C-like"/>
</dbReference>
<evidence type="ECO:0000256" key="5">
    <source>
        <dbReference type="SAM" id="Coils"/>
    </source>
</evidence>
<organism evidence="11 12">
    <name type="scientific">Saxibacter everestensis</name>
    <dbReference type="NCBI Taxonomy" id="2909229"/>
    <lineage>
        <taxon>Bacteria</taxon>
        <taxon>Bacillati</taxon>
        <taxon>Actinomycetota</taxon>
        <taxon>Actinomycetes</taxon>
        <taxon>Micrococcales</taxon>
        <taxon>Brevibacteriaceae</taxon>
        <taxon>Saxibacter</taxon>
    </lineage>
</organism>
<keyword evidence="3 11" id="KW-0347">Helicase</keyword>
<protein>
    <submittedName>
        <fullName evidence="11">ATP-dependent RNA helicase HrpA</fullName>
        <ecNumber evidence="11">3.6.4.13</ecNumber>
    </submittedName>
</protein>
<sequence length="1366" mass="150614">MSEPTSLGTDPSPDTDRGALRRRLATLSYLDERRLRRRLDQTRQIKDAAKRARIIAEIDAAVDAASVRLERRIAARPEVSYPPELPVSARKDDIAAAIAANQVVIIAGETGSGKTTQLPKICLEVGRGVRGMIGHTQPRRIAARTVAERISAELGVELGGAIGYQVRFTSQVAGETSVKVMTDGILLAEIQRDKMLSGYDTIIIDEAHERSLNIDFILGYLKNLLPKRPDLKVIITSATIDPGAFAAHFNDAPIIEVSGRTYPVEVRYRPLIEDGSDAAEGEDDDGPGNAGDAFESRTRDQTEAVQDAVDELLAEAPGDILVFLSGEQEIRDTADALAGHLARRRNALARPVDVIPLYARLSAGEQHRVFQQHSTQRIVLATNVAETSLTVPGIKYVIDTGTARISRYSARTKVQRLPIERISQASANQRSGRCGRTSPGICVRLYSEDDFDSRPEFTDPEILRTNLASVILQMASLGFARTDADLTRFPFLQPPDVRSVRDGRTLLTELGALRVGDDGGSTLTEIGRSLAQLPIDPRLARMVVEADKRGCAAEVFIIAAGLSIQDPRERPAEHREAASTKHRRFSHEHSDFLAYLNLWNYMQAKQRELSSSQFRKMCRNEFLNFMRLREWQDLVAQLRQMAKGVGIQAAQVQWAGAGSEGPGAGSEAADSAPQDTDALADQVHRALLSGLLTQIGVKNGEKNDYLGTRGAKFAVFPGSGLFKKPPRHLMAAELVETSRLWARVNARIDPAWIEELGGDLLKRNYSEPHWEKKRGAVVAFEKVTLLGVPIVASRKVNYGRVDPVLSRELFIRHALVEGDWSTSHKFFAANRRLIDDVADLESRARRRDLLVDDEKLFEFYDSKIGAEVVSAAHFDAWWKKARAKDPHLLDFSAAMLLAGDADEISDQDYPSSWPMPDGSDAALTYQFEPGADADGVTVHLPVDTLNQVEEEVFSWQIPGLREDLVTALIRSLPKPLRRNFVPAPDVAGKVLETLEPYVGDIRVALAAELGRLSGIQLEAEDFDLSKVPDHLLLTFRVVDDRKKKLRESKDLGTLRAGLAPAVQVSISRAATGLEKSGLTSWDFGELPAEFDSNSHGRRVRGYPALMDDGTSVSLRVLDRKSSAAAATWAGVRRLVHLGVPSPVGYVQKHLSNQEKLTFARDSAGVRTLLDDCAVAAIDRLMVEFGLDPESEALPVREASDFEALRVFVADRYLDATFDVVRIVERVLSAAARIDRAISKINSLSLVSGLADLRAQVDGLLQPGFVAETGWQQLQHLPRYLTAAERRLDKLTDNAARDRQLMERVRLQADAFEKAKAKLKPGTPPGARLRGVRWMLEELRVSFFAQELGTVYPISEKRIAKALAEAQ</sequence>
<evidence type="ECO:0000313" key="12">
    <source>
        <dbReference type="Proteomes" id="UP001209083"/>
    </source>
</evidence>
<dbReference type="EMBL" id="CP090958">
    <property type="protein sequence ID" value="WGW10750.1"/>
    <property type="molecule type" value="Genomic_DNA"/>
</dbReference>
<dbReference type="NCBIfam" id="TIGR01967">
    <property type="entry name" value="DEAH_box_HrpA"/>
    <property type="match status" value="1"/>
</dbReference>
<dbReference type="NCBIfam" id="NF008348">
    <property type="entry name" value="PRK11131.1"/>
    <property type="match status" value="1"/>
</dbReference>
<evidence type="ECO:0000259" key="10">
    <source>
        <dbReference type="SMART" id="SM00847"/>
    </source>
</evidence>
<dbReference type="SMART" id="SM00382">
    <property type="entry name" value="AAA"/>
    <property type="match status" value="1"/>
</dbReference>
<feature type="domain" description="Helicase ATP-binding" evidence="8">
    <location>
        <begin position="83"/>
        <end position="267"/>
    </location>
</feature>
<evidence type="ECO:0000256" key="6">
    <source>
        <dbReference type="SAM" id="MobiDB-lite"/>
    </source>
</evidence>
<dbReference type="SMART" id="SM00847">
    <property type="entry name" value="HA2"/>
    <property type="match status" value="1"/>
</dbReference>
<evidence type="ECO:0000256" key="2">
    <source>
        <dbReference type="ARBA" id="ARBA00022801"/>
    </source>
</evidence>
<dbReference type="SUPFAM" id="SSF52540">
    <property type="entry name" value="P-loop containing nucleoside triphosphate hydrolases"/>
    <property type="match status" value="1"/>
</dbReference>